<dbReference type="InterPro" id="IPR003495">
    <property type="entry name" value="CobW/HypB/UreG_nucleotide-bd"/>
</dbReference>
<comment type="caution">
    <text evidence="3">The sequence shown here is derived from an EMBL/GenBank/DDBJ whole genome shotgun (WGS) entry which is preliminary data.</text>
</comment>
<evidence type="ECO:0000259" key="1">
    <source>
        <dbReference type="Pfam" id="PF02492"/>
    </source>
</evidence>
<feature type="domain" description="DUF1980" evidence="2">
    <location>
        <begin position="192"/>
        <end position="308"/>
    </location>
</feature>
<dbReference type="Proteomes" id="UP000481852">
    <property type="component" value="Unassembled WGS sequence"/>
</dbReference>
<keyword evidence="4" id="KW-1185">Reference proteome</keyword>
<dbReference type="AlphaFoldDB" id="A0A6L5X4R9"/>
<proteinExistence type="predicted"/>
<dbReference type="Pfam" id="PF02492">
    <property type="entry name" value="cobW"/>
    <property type="match status" value="1"/>
</dbReference>
<dbReference type="Gene3D" id="3.40.50.300">
    <property type="entry name" value="P-loop containing nucleotide triphosphate hydrolases"/>
    <property type="match status" value="1"/>
</dbReference>
<sequence>MLEVPVYVITGFLESGKTTFIREVLASPDFADGERTLLLLCEEGEEEYDEADLRRHNIYIERVENEADLTAAYMESLQKKHKPERVFIEFNGTWDSMKFCSSDWAKRWEMAQVITLVDGSTFEVYLQNMRQMMSNIFMYTELVIFNRCSPDQDLQKFRRTVKAVNTQAVCSFEDAEGEVIDIGKAQPPFDLSQDPVVIPDEEFGLWYLDALDNRERYDGKTVEFRGKVMIPRKFPENAFIPGRNCMTCCANDIRFMGFICHSKYTDRLKQKQWLDVTAEVRYEFVPEYEGTGPVLYARHLKSAEPPAEDTVLFN</sequence>
<evidence type="ECO:0000313" key="3">
    <source>
        <dbReference type="EMBL" id="MSS15379.1"/>
    </source>
</evidence>
<protein>
    <submittedName>
        <fullName evidence="3">GTPase</fullName>
    </submittedName>
</protein>
<reference evidence="3 4" key="1">
    <citation type="submission" date="2019-08" db="EMBL/GenBank/DDBJ databases">
        <title>In-depth cultivation of the pig gut microbiome towards novel bacterial diversity and tailored functional studies.</title>
        <authorList>
            <person name="Wylensek D."/>
            <person name="Hitch T.C.A."/>
            <person name="Clavel T."/>
        </authorList>
    </citation>
    <scope>NUCLEOTIDE SEQUENCE [LARGE SCALE GENOMIC DNA]</scope>
    <source>
        <strain evidence="3 4">Oil+RF-744-WCA-WT-11</strain>
    </source>
</reference>
<dbReference type="InterPro" id="IPR048447">
    <property type="entry name" value="DUF1980_C"/>
</dbReference>
<evidence type="ECO:0000313" key="4">
    <source>
        <dbReference type="Proteomes" id="UP000481852"/>
    </source>
</evidence>
<dbReference type="RefSeq" id="WP_154526171.1">
    <property type="nucleotide sequence ID" value="NZ_VULZ01000011.1"/>
</dbReference>
<feature type="domain" description="CobW/HypB/UreG nucleotide-binding" evidence="1">
    <location>
        <begin position="5"/>
        <end position="168"/>
    </location>
</feature>
<dbReference type="Pfam" id="PF21537">
    <property type="entry name" value="DUF1980_C"/>
    <property type="match status" value="1"/>
</dbReference>
<name>A0A6L5X4R9_9FIRM</name>
<accession>A0A6L5X4R9</accession>
<organism evidence="3 4">
    <name type="scientific">Porcincola intestinalis</name>
    <dbReference type="NCBI Taxonomy" id="2606632"/>
    <lineage>
        <taxon>Bacteria</taxon>
        <taxon>Bacillati</taxon>
        <taxon>Bacillota</taxon>
        <taxon>Clostridia</taxon>
        <taxon>Lachnospirales</taxon>
        <taxon>Lachnospiraceae</taxon>
        <taxon>Porcincola</taxon>
    </lineage>
</organism>
<dbReference type="EMBL" id="VULZ01000011">
    <property type="protein sequence ID" value="MSS15379.1"/>
    <property type="molecule type" value="Genomic_DNA"/>
</dbReference>
<evidence type="ECO:0000259" key="2">
    <source>
        <dbReference type="Pfam" id="PF21537"/>
    </source>
</evidence>
<dbReference type="SUPFAM" id="SSF52540">
    <property type="entry name" value="P-loop containing nucleoside triphosphate hydrolases"/>
    <property type="match status" value="1"/>
</dbReference>
<dbReference type="InterPro" id="IPR027417">
    <property type="entry name" value="P-loop_NTPase"/>
</dbReference>
<gene>
    <name evidence="3" type="ORF">FYJ35_10080</name>
</gene>